<feature type="region of interest" description="Disordered" evidence="2">
    <location>
        <begin position="204"/>
        <end position="230"/>
    </location>
</feature>
<reference evidence="4 5" key="1">
    <citation type="journal article" date="2017" name="Nature">
        <title>The Apostasia genome and the evolution of orchids.</title>
        <authorList>
            <person name="Zhang G.Q."/>
            <person name="Liu K.W."/>
            <person name="Li Z."/>
            <person name="Lohaus R."/>
            <person name="Hsiao Y.Y."/>
            <person name="Niu S.C."/>
            <person name="Wang J.Y."/>
            <person name="Lin Y.C."/>
            <person name="Xu Q."/>
            <person name="Chen L.J."/>
            <person name="Yoshida K."/>
            <person name="Fujiwara S."/>
            <person name="Wang Z.W."/>
            <person name="Zhang Y.Q."/>
            <person name="Mitsuda N."/>
            <person name="Wang M."/>
            <person name="Liu G.H."/>
            <person name="Pecoraro L."/>
            <person name="Huang H.X."/>
            <person name="Xiao X.J."/>
            <person name="Lin M."/>
            <person name="Wu X.Y."/>
            <person name="Wu W.L."/>
            <person name="Chen Y.Y."/>
            <person name="Chang S.B."/>
            <person name="Sakamoto S."/>
            <person name="Ohme-Takagi M."/>
            <person name="Yagi M."/>
            <person name="Zeng S.J."/>
            <person name="Shen C.Y."/>
            <person name="Yeh C.M."/>
            <person name="Luo Y.B."/>
            <person name="Tsai W.C."/>
            <person name="Van de Peer Y."/>
            <person name="Liu Z.J."/>
        </authorList>
    </citation>
    <scope>NUCLEOTIDE SEQUENCE [LARGE SCALE GENOMIC DNA]</scope>
    <source>
        <strain evidence="5">cv. Shenzhen</strain>
        <tissue evidence="4">Stem</tissue>
    </source>
</reference>
<proteinExistence type="inferred from homology"/>
<dbReference type="Proteomes" id="UP000236161">
    <property type="component" value="Unassembled WGS sequence"/>
</dbReference>
<gene>
    <name evidence="4" type="ORF">AXF42_Ash000099</name>
</gene>
<feature type="compositionally biased region" description="Low complexity" evidence="2">
    <location>
        <begin position="129"/>
        <end position="138"/>
    </location>
</feature>
<keyword evidence="5" id="KW-1185">Reference proteome</keyword>
<evidence type="ECO:0000259" key="3">
    <source>
        <dbReference type="Pfam" id="PF03763"/>
    </source>
</evidence>
<evidence type="ECO:0000313" key="5">
    <source>
        <dbReference type="Proteomes" id="UP000236161"/>
    </source>
</evidence>
<feature type="region of interest" description="Disordered" evidence="2">
    <location>
        <begin position="1"/>
        <end position="60"/>
    </location>
</feature>
<dbReference type="Pfam" id="PF03763">
    <property type="entry name" value="Remorin_C"/>
    <property type="match status" value="1"/>
</dbReference>
<dbReference type="EMBL" id="KZ451982">
    <property type="protein sequence ID" value="PKA54266.1"/>
    <property type="molecule type" value="Genomic_DNA"/>
</dbReference>
<evidence type="ECO:0000256" key="2">
    <source>
        <dbReference type="SAM" id="MobiDB-lite"/>
    </source>
</evidence>
<feature type="compositionally biased region" description="Pro residues" evidence="2">
    <location>
        <begin position="118"/>
        <end position="128"/>
    </location>
</feature>
<feature type="domain" description="Remorin C-terminal" evidence="3">
    <location>
        <begin position="152"/>
        <end position="257"/>
    </location>
</feature>
<sequence length="261" mass="28123">MSGEQRPTAAGAAGGGVGDENNITEIRDIHALSSPQPPAARGRAIWAEAGSHRSSNLSVGSEVENFTTMSREFNAMVIAGTNLQGDVGAGDGASSLGRIGEDERELEENNPLAIVPDNNPPFPSPRRPPAAGSTSSAGVGEDLSVHRVKKNEVDAKISAWQAAETAKINNRFKREDVTINGWESEQVEKATAWLKKIERKLEEKRARATEKTQNEVAKARRKAEERRASAEAKRGVKVARVLEVANLLRAVGRTPSKRSLF</sequence>
<evidence type="ECO:0000256" key="1">
    <source>
        <dbReference type="ARBA" id="ARBA00005711"/>
    </source>
</evidence>
<feature type="region of interest" description="Disordered" evidence="2">
    <location>
        <begin position="102"/>
        <end position="140"/>
    </location>
</feature>
<comment type="similarity">
    <text evidence="1">Belongs to the remorin family.</text>
</comment>
<dbReference type="AlphaFoldDB" id="A0A2I0AFJ4"/>
<dbReference type="InterPro" id="IPR005516">
    <property type="entry name" value="Remorin_C"/>
</dbReference>
<dbReference type="PANTHER" id="PTHR31471:SF87">
    <property type="entry name" value="REMORIN 4.2"/>
    <property type="match status" value="1"/>
</dbReference>
<evidence type="ECO:0000313" key="4">
    <source>
        <dbReference type="EMBL" id="PKA54266.1"/>
    </source>
</evidence>
<dbReference type="GO" id="GO:0016740">
    <property type="term" value="F:transferase activity"/>
    <property type="evidence" value="ECO:0007669"/>
    <property type="project" value="UniProtKB-KW"/>
</dbReference>
<organism evidence="4 5">
    <name type="scientific">Apostasia shenzhenica</name>
    <dbReference type="NCBI Taxonomy" id="1088818"/>
    <lineage>
        <taxon>Eukaryota</taxon>
        <taxon>Viridiplantae</taxon>
        <taxon>Streptophyta</taxon>
        <taxon>Embryophyta</taxon>
        <taxon>Tracheophyta</taxon>
        <taxon>Spermatophyta</taxon>
        <taxon>Magnoliopsida</taxon>
        <taxon>Liliopsida</taxon>
        <taxon>Asparagales</taxon>
        <taxon>Orchidaceae</taxon>
        <taxon>Apostasioideae</taxon>
        <taxon>Apostasia</taxon>
    </lineage>
</organism>
<dbReference type="OrthoDB" id="1939615at2759"/>
<feature type="compositionally biased region" description="Basic and acidic residues" evidence="2">
    <location>
        <begin position="204"/>
        <end position="213"/>
    </location>
</feature>
<dbReference type="STRING" id="1088818.A0A2I0AFJ4"/>
<dbReference type="PANTHER" id="PTHR31471">
    <property type="entry name" value="OS02G0116800 PROTEIN"/>
    <property type="match status" value="1"/>
</dbReference>
<name>A0A2I0AFJ4_9ASPA</name>
<keyword evidence="4" id="KW-0808">Transferase</keyword>
<accession>A0A2I0AFJ4</accession>
<protein>
    <recommendedName>
        <fullName evidence="3">Remorin C-terminal domain-containing protein</fullName>
    </recommendedName>
</protein>